<protein>
    <submittedName>
        <fullName evidence="2">Uncharacterized protein</fullName>
    </submittedName>
</protein>
<evidence type="ECO:0000313" key="3">
    <source>
        <dbReference type="Proteomes" id="UP000635606"/>
    </source>
</evidence>
<dbReference type="AlphaFoldDB" id="A0A8J3ZPG5"/>
<evidence type="ECO:0000313" key="2">
    <source>
        <dbReference type="EMBL" id="GIJ65498.1"/>
    </source>
</evidence>
<gene>
    <name evidence="2" type="ORF">Voc01_004150</name>
</gene>
<organism evidence="2 3">
    <name type="scientific">Virgisporangium ochraceum</name>
    <dbReference type="NCBI Taxonomy" id="65505"/>
    <lineage>
        <taxon>Bacteria</taxon>
        <taxon>Bacillati</taxon>
        <taxon>Actinomycetota</taxon>
        <taxon>Actinomycetes</taxon>
        <taxon>Micromonosporales</taxon>
        <taxon>Micromonosporaceae</taxon>
        <taxon>Virgisporangium</taxon>
    </lineage>
</organism>
<dbReference type="Proteomes" id="UP000635606">
    <property type="component" value="Unassembled WGS sequence"/>
</dbReference>
<name>A0A8J3ZPG5_9ACTN</name>
<dbReference type="EMBL" id="BOPH01000005">
    <property type="protein sequence ID" value="GIJ65498.1"/>
    <property type="molecule type" value="Genomic_DNA"/>
</dbReference>
<proteinExistence type="predicted"/>
<comment type="caution">
    <text evidence="2">The sequence shown here is derived from an EMBL/GenBank/DDBJ whole genome shotgun (WGS) entry which is preliminary data.</text>
</comment>
<feature type="region of interest" description="Disordered" evidence="1">
    <location>
        <begin position="26"/>
        <end position="66"/>
    </location>
</feature>
<sequence length="88" mass="10104">MARHRERTSFKDAPFYRIDFTGARVGGAAARPRRTDRRPTRLRGDPHRVRLSAGREGSAGGVPADRVNEHWEHRLFAERDLSLPEKEN</sequence>
<reference evidence="2" key="1">
    <citation type="submission" date="2021-01" db="EMBL/GenBank/DDBJ databases">
        <title>Whole genome shotgun sequence of Virgisporangium ochraceum NBRC 16418.</title>
        <authorList>
            <person name="Komaki H."/>
            <person name="Tamura T."/>
        </authorList>
    </citation>
    <scope>NUCLEOTIDE SEQUENCE</scope>
    <source>
        <strain evidence="2">NBRC 16418</strain>
    </source>
</reference>
<accession>A0A8J3ZPG5</accession>
<evidence type="ECO:0000256" key="1">
    <source>
        <dbReference type="SAM" id="MobiDB-lite"/>
    </source>
</evidence>
<feature type="compositionally biased region" description="Basic and acidic residues" evidence="1">
    <location>
        <begin position="37"/>
        <end position="48"/>
    </location>
</feature>
<keyword evidence="3" id="KW-1185">Reference proteome</keyword>